<dbReference type="Pfam" id="PF14633">
    <property type="entry name" value="SH2_2"/>
    <property type="match status" value="1"/>
</dbReference>
<feature type="region of interest" description="Disordered" evidence="2">
    <location>
        <begin position="1"/>
        <end position="132"/>
    </location>
</feature>
<dbReference type="Pfam" id="PF14641">
    <property type="entry name" value="HTH_44"/>
    <property type="match status" value="1"/>
</dbReference>
<dbReference type="InterPro" id="IPR037027">
    <property type="entry name" value="YqgF/RNaseH-like_dom_sf"/>
</dbReference>
<proteinExistence type="predicted"/>
<feature type="compositionally biased region" description="Low complexity" evidence="2">
    <location>
        <begin position="638"/>
        <end position="656"/>
    </location>
</feature>
<dbReference type="PANTHER" id="PTHR10145">
    <property type="entry name" value="TRANSCRIPTION ELONGATION FACTOR SPT6"/>
    <property type="match status" value="1"/>
</dbReference>
<feature type="compositionally biased region" description="Acidic residues" evidence="2">
    <location>
        <begin position="866"/>
        <end position="876"/>
    </location>
</feature>
<keyword evidence="1" id="KW-0727">SH2 domain</keyword>
<evidence type="ECO:0008006" key="7">
    <source>
        <dbReference type="Google" id="ProtNLM"/>
    </source>
</evidence>
<sequence length="1953" mass="213951">MADPTAKLFDEEADEEDDDLAPKEDEAVPEEEKNEYVVDGFVVGDDDEGLIPAPKPDGASSSDDEEEDENRLKRNREEDELADLQLIQDNLQQQEPKKQKRDAVDDLFADDSDEEPAKPTKKKDGLFDEDDFDDFIEDDLGIQQALKREHEASLKGARDGPATDVSQMQLMDMVDIFGEEKLEDMSDEEAPVQREKPSTLSRFEPQMLKEYYVTGDDENIRRRDIPERLQCRQLPTVRRRRAQFERDLDAESKWVASKMKKSSEEEIEAVKRCLVFFNEDALEPPYVAAYRRDDLAPVRVEELWRIHDLDEEWCSLVQKRKDSQRFVKAVHGAGEGRCSLSVAQQACLETDATAYADARAYARQQAAKHGLITSQARRPARREAAQWAKAKASGVDQFARKFTLRPQDLDKALRSDEVKLPPTPSESVDMLCLDYVGVGDCDTEERVRTNAIAVAARELAALPSVREACRTEFRRKACLQSQPTEKGRQEIDPSHEFHGLQRLRDKPVATFLDGAMGRQRRADEDPSDSLDDLAAADYVRLLKAEQEGLISTTITYGGPEAIAARVLAAYLAVPFQAPVEAAAPEVPSAAGAAAALAAAETWAPPVQEVAQAAPLPPRSSAAAFMDEAIPGDEGPVKAEPAAAAPDAAPADPATAEAMAMARAAEAAIQQEEGATEDAAALARAAEAAIAAEEGSGVLHERGGGGDDPMDVDAAPAAPEAAAPEPAAPAPAPEPEAAAAPTEAAPAPAPPSAADIFGDSSDDDAAAPAPPAEPEPAAAAAPEAAAAPAPAAPMDADDSDDDFAPGPPIKKGSVPPPKAADAPKAAEDDDSEDDFAPGPPIKKGSVPEKPAPEIVPKDPKKRRVIEDDGLSDDDDDLFGVAAPAAAPEKPSVQEDSDDDVFGGEPPVEEEVVEEEPEEEEEDFAELDLTGEQEPEPVKDDATPTEEVAQQWDALRREVVTHAIEKLLAPLFVDEIRLELKRRGQKAVASLAANALRRMADVQPFAVVEGGSNGLAESAPQRLEGCSAVGICVPRPNSEARCERRRGAARMGDSTIFAALAPSGALVAQEGVSSRATERDMESLRVAALFLRNHLPDIVVVSTSAGMGACRRTLRFIGDALAAARTEYPILEDEMPDAAMRREEEQENVNAWNPTLAFADDGLARCYAASVRSDRELGKTASMGLRIATSLARSAQDPLAELTYAFTSLGLKNGTGLGLAGEELVALPLHPLQSFVRPKELLQAFERTLVDQVCRSGVDVNRALQYDHHFGKLQFVAGLGPRKAQAFRRAARSGAGAAAREGGGHGMVTSRRAMAALFDTKNHKEERGSETVCFQNAAGFLRVRATGPLQDAATNPLDDTRIHPECYFDQTEGISYDFAQKICSDALDRDFDRDDPEGYQDVVIAALDDSRTRMEKDLRKQQQNEFDDKAFWSPPPFGAPLSGADEGADEALDDKISELDLDAYAQLLEGEGKGKRRLMLEDIKRELRTPYRDLRQPWRRPPDSLVFKWLTAGGDNGQIRPRQIVAARIQRADKYRVFTTTDLGVQGGLHQDYLDVSGQLVENCDEWLREKNRRPPFDAALGLEDVIECAILKVDPERMRVELSRRDDDVFFPSDSHAYYAATTDSVDACLDVAAVVQDYVDLASQRKKRATDVRKQKEERARLDALPKRKARRAITHPAYRPNCDYRQAEELLSRMDPGEVILRPSSSGKVALTWSFRQNVYRHVEIDETDKKYKIDEEEYEDLDELLARYVLPMNDLTEDVCRHRKYDAELSDPDAASEKLMALRRAAPSSIPYVLWVDPRYPGRFALTYLAPRASRPKNEWVKVTPEGLELRERRYFATDEVLNYFKRHAKDWAKGAKLAPHRAEPKKQAPAPVPLQPIQQQWAPPPQQQAWGAPQQGGWGAPPPQQQGWGAPPPQQGWGAQPPMAPPRPAGGPQGRGRGTTLPAWMTAQNQ</sequence>
<dbReference type="GO" id="GO:0003677">
    <property type="term" value="F:DNA binding"/>
    <property type="evidence" value="ECO:0007669"/>
    <property type="project" value="InterPro"/>
</dbReference>
<feature type="compositionally biased region" description="Low complexity" evidence="2">
    <location>
        <begin position="734"/>
        <end position="758"/>
    </location>
</feature>
<dbReference type="Proteomes" id="UP000789595">
    <property type="component" value="Unassembled WGS sequence"/>
</dbReference>
<dbReference type="EMBL" id="CAKKNE010000006">
    <property type="protein sequence ID" value="CAH0378634.1"/>
    <property type="molecule type" value="Genomic_DNA"/>
</dbReference>
<dbReference type="InterPro" id="IPR012340">
    <property type="entry name" value="NA-bd_OB-fold"/>
</dbReference>
<dbReference type="InterPro" id="IPR017072">
    <property type="entry name" value="TF_Spt6"/>
</dbReference>
<dbReference type="Gene3D" id="1.10.3500.10">
    <property type="entry name" value="Tex N-terminal region-like"/>
    <property type="match status" value="2"/>
</dbReference>
<dbReference type="Gene3D" id="3.30.505.10">
    <property type="entry name" value="SH2 domain"/>
    <property type="match status" value="2"/>
</dbReference>
<dbReference type="OrthoDB" id="995477at2759"/>
<evidence type="ECO:0000259" key="3">
    <source>
        <dbReference type="PROSITE" id="PS50001"/>
    </source>
</evidence>
<feature type="region of interest" description="Disordered" evidence="2">
    <location>
        <begin position="1879"/>
        <end position="1953"/>
    </location>
</feature>
<dbReference type="InterPro" id="IPR028088">
    <property type="entry name" value="Spt6_HTH_DNA-bd_dom"/>
</dbReference>
<feature type="compositionally biased region" description="Low complexity" evidence="2">
    <location>
        <begin position="1879"/>
        <end position="1896"/>
    </location>
</feature>
<dbReference type="Gene3D" id="1.10.150.850">
    <property type="entry name" value="Spt6, helix-hairpin-helix domain"/>
    <property type="match status" value="1"/>
</dbReference>
<dbReference type="Gene3D" id="3.30.420.140">
    <property type="entry name" value="YqgF/RNase H-like domain"/>
    <property type="match status" value="1"/>
</dbReference>
<feature type="domain" description="S1 motif" evidence="4">
    <location>
        <begin position="1520"/>
        <end position="1604"/>
    </location>
</feature>
<feature type="compositionally biased region" description="Basic and acidic residues" evidence="2">
    <location>
        <begin position="20"/>
        <end position="36"/>
    </location>
</feature>
<dbReference type="InterPro" id="IPR035420">
    <property type="entry name" value="Spt6_SH2"/>
</dbReference>
<dbReference type="InterPro" id="IPR036860">
    <property type="entry name" value="SH2_dom_sf"/>
</dbReference>
<feature type="compositionally biased region" description="Acidic residues" evidence="2">
    <location>
        <begin position="105"/>
        <end position="114"/>
    </location>
</feature>
<dbReference type="GO" id="GO:0140673">
    <property type="term" value="P:transcription elongation-coupled chromatin remodeling"/>
    <property type="evidence" value="ECO:0007669"/>
    <property type="project" value="InterPro"/>
</dbReference>
<protein>
    <recommendedName>
        <fullName evidence="7">Transcription elongation factor spt6</fullName>
    </recommendedName>
</protein>
<feature type="domain" description="SH2" evidence="3">
    <location>
        <begin position="1678"/>
        <end position="1775"/>
    </location>
</feature>
<dbReference type="CDD" id="cd09928">
    <property type="entry name" value="SH2_Cterm_SPT6_like"/>
    <property type="match status" value="1"/>
</dbReference>
<feature type="compositionally biased region" description="Low complexity" evidence="2">
    <location>
        <begin position="83"/>
        <end position="94"/>
    </location>
</feature>
<evidence type="ECO:0000313" key="6">
    <source>
        <dbReference type="Proteomes" id="UP000789595"/>
    </source>
</evidence>
<feature type="compositionally biased region" description="Low complexity" evidence="2">
    <location>
        <begin position="774"/>
        <end position="793"/>
    </location>
</feature>
<dbReference type="PROSITE" id="PS50126">
    <property type="entry name" value="S1"/>
    <property type="match status" value="1"/>
</dbReference>
<dbReference type="Gene3D" id="1.10.10.650">
    <property type="entry name" value="RuvA domain 2-like"/>
    <property type="match status" value="1"/>
</dbReference>
<dbReference type="InterPro" id="IPR000980">
    <property type="entry name" value="SH2"/>
</dbReference>
<comment type="caution">
    <text evidence="5">The sequence shown here is derived from an EMBL/GenBank/DDBJ whole genome shotgun (WGS) entry which is preliminary data.</text>
</comment>
<dbReference type="GO" id="GO:0042393">
    <property type="term" value="F:histone binding"/>
    <property type="evidence" value="ECO:0007669"/>
    <property type="project" value="TreeGrafter"/>
</dbReference>
<dbReference type="PANTHER" id="PTHR10145:SF6">
    <property type="entry name" value="TRANSCRIPTION ELONGATION FACTOR SPT6"/>
    <property type="match status" value="1"/>
</dbReference>
<dbReference type="InterPro" id="IPR032706">
    <property type="entry name" value="Spt6_HHH"/>
</dbReference>
<dbReference type="SUPFAM" id="SSF55550">
    <property type="entry name" value="SH2 domain"/>
    <property type="match status" value="1"/>
</dbReference>
<dbReference type="GO" id="GO:0008023">
    <property type="term" value="C:transcription elongation factor complex"/>
    <property type="evidence" value="ECO:0007669"/>
    <property type="project" value="TreeGrafter"/>
</dbReference>
<dbReference type="Pfam" id="PF14635">
    <property type="entry name" value="HHH_7"/>
    <property type="match status" value="1"/>
</dbReference>
<feature type="region of interest" description="Disordered" evidence="2">
    <location>
        <begin position="692"/>
        <end position="943"/>
    </location>
</feature>
<dbReference type="SUPFAM" id="SSF158832">
    <property type="entry name" value="Tex N-terminal region-like"/>
    <property type="match status" value="1"/>
</dbReference>
<dbReference type="Gene3D" id="2.40.50.140">
    <property type="entry name" value="Nucleic acid-binding proteins"/>
    <property type="match status" value="1"/>
</dbReference>
<feature type="compositionally biased region" description="Low complexity" evidence="2">
    <location>
        <begin position="713"/>
        <end position="724"/>
    </location>
</feature>
<reference evidence="5" key="1">
    <citation type="submission" date="2021-11" db="EMBL/GenBank/DDBJ databases">
        <authorList>
            <consortium name="Genoscope - CEA"/>
            <person name="William W."/>
        </authorList>
    </citation>
    <scope>NUCLEOTIDE SEQUENCE</scope>
</reference>
<feature type="compositionally biased region" description="Basic and acidic residues" evidence="2">
    <location>
        <begin position="95"/>
        <end position="104"/>
    </location>
</feature>
<dbReference type="InterPro" id="IPR003029">
    <property type="entry name" value="S1_domain"/>
</dbReference>
<feature type="region of interest" description="Disordered" evidence="2">
    <location>
        <begin position="630"/>
        <end position="656"/>
    </location>
</feature>
<dbReference type="InterPro" id="IPR023319">
    <property type="entry name" value="Tex-like_HTH_dom_sf"/>
</dbReference>
<dbReference type="Gene3D" id="1.10.10.2740">
    <property type="entry name" value="Spt6, Death-like domain"/>
    <property type="match status" value="1"/>
</dbReference>
<evidence type="ECO:0000259" key="4">
    <source>
        <dbReference type="PROSITE" id="PS50126"/>
    </source>
</evidence>
<keyword evidence="6" id="KW-1185">Reference proteome</keyword>
<dbReference type="InterPro" id="IPR042066">
    <property type="entry name" value="Spt6_death-like"/>
</dbReference>
<name>A0A8J2SZ72_9STRA</name>
<dbReference type="InterPro" id="IPR035018">
    <property type="entry name" value="Spt6_SH2_C"/>
</dbReference>
<dbReference type="InterPro" id="IPR023323">
    <property type="entry name" value="Tex-like_dom_sf"/>
</dbReference>
<evidence type="ECO:0000256" key="1">
    <source>
        <dbReference type="PROSITE-ProRule" id="PRU00191"/>
    </source>
</evidence>
<accession>A0A8J2SZ72</accession>
<organism evidence="5 6">
    <name type="scientific">Pelagomonas calceolata</name>
    <dbReference type="NCBI Taxonomy" id="35677"/>
    <lineage>
        <taxon>Eukaryota</taxon>
        <taxon>Sar</taxon>
        <taxon>Stramenopiles</taxon>
        <taxon>Ochrophyta</taxon>
        <taxon>Pelagophyceae</taxon>
        <taxon>Pelagomonadales</taxon>
        <taxon>Pelagomonadaceae</taxon>
        <taxon>Pelagomonas</taxon>
    </lineage>
</organism>
<dbReference type="PROSITE" id="PS50001">
    <property type="entry name" value="SH2"/>
    <property type="match status" value="1"/>
</dbReference>
<dbReference type="GO" id="GO:0034728">
    <property type="term" value="P:nucleosome organization"/>
    <property type="evidence" value="ECO:0007669"/>
    <property type="project" value="TreeGrafter"/>
</dbReference>
<feature type="compositionally biased region" description="Basic and acidic residues" evidence="2">
    <location>
        <begin position="115"/>
        <end position="126"/>
    </location>
</feature>
<feature type="compositionally biased region" description="Pro residues" evidence="2">
    <location>
        <begin position="1903"/>
        <end position="1917"/>
    </location>
</feature>
<dbReference type="SMART" id="SM00252">
    <property type="entry name" value="SH2"/>
    <property type="match status" value="1"/>
</dbReference>
<evidence type="ECO:0000313" key="5">
    <source>
        <dbReference type="EMBL" id="CAH0378634.1"/>
    </source>
</evidence>
<gene>
    <name evidence="5" type="ORF">PECAL_6P02290</name>
</gene>
<evidence type="ECO:0000256" key="2">
    <source>
        <dbReference type="SAM" id="MobiDB-lite"/>
    </source>
</evidence>
<feature type="compositionally biased region" description="Acidic residues" evidence="2">
    <location>
        <begin position="893"/>
        <end position="933"/>
    </location>
</feature>
<dbReference type="CDD" id="cd00164">
    <property type="entry name" value="S1_like"/>
    <property type="match status" value="1"/>
</dbReference>
<dbReference type="GO" id="GO:0031491">
    <property type="term" value="F:nucleosome binding"/>
    <property type="evidence" value="ECO:0007669"/>
    <property type="project" value="TreeGrafter"/>
</dbReference>